<name>A0A814V8K0_9BILA</name>
<evidence type="ECO:0000259" key="2">
    <source>
        <dbReference type="PROSITE" id="PS50217"/>
    </source>
</evidence>
<evidence type="ECO:0000256" key="1">
    <source>
        <dbReference type="SAM" id="Coils"/>
    </source>
</evidence>
<feature type="domain" description="BZIP" evidence="2">
    <location>
        <begin position="48"/>
        <end position="111"/>
    </location>
</feature>
<evidence type="ECO:0000313" key="6">
    <source>
        <dbReference type="Proteomes" id="UP000663877"/>
    </source>
</evidence>
<dbReference type="CDD" id="cd14686">
    <property type="entry name" value="bZIP"/>
    <property type="match status" value="1"/>
</dbReference>
<dbReference type="InterPro" id="IPR046347">
    <property type="entry name" value="bZIP_sf"/>
</dbReference>
<dbReference type="SUPFAM" id="SSF57959">
    <property type="entry name" value="Leucine zipper domain"/>
    <property type="match status" value="1"/>
</dbReference>
<keyword evidence="5" id="KW-1185">Reference proteome</keyword>
<dbReference type="Proteomes" id="UP000663877">
    <property type="component" value="Unassembled WGS sequence"/>
</dbReference>
<dbReference type="GO" id="GO:0003700">
    <property type="term" value="F:DNA-binding transcription factor activity"/>
    <property type="evidence" value="ECO:0007669"/>
    <property type="project" value="InterPro"/>
</dbReference>
<keyword evidence="1" id="KW-0175">Coiled coil</keyword>
<dbReference type="InterPro" id="IPR004827">
    <property type="entry name" value="bZIP"/>
</dbReference>
<dbReference type="Proteomes" id="UP000663832">
    <property type="component" value="Unassembled WGS sequence"/>
</dbReference>
<dbReference type="OrthoDB" id="10051130at2759"/>
<accession>A0A814V8K0</accession>
<proteinExistence type="predicted"/>
<dbReference type="SMART" id="SM00338">
    <property type="entry name" value="BRLZ"/>
    <property type="match status" value="1"/>
</dbReference>
<gene>
    <name evidence="3" type="ORF">BJG266_LOCUS25973</name>
    <name evidence="4" type="ORF">QVE165_LOCUS27104</name>
</gene>
<reference evidence="3" key="1">
    <citation type="submission" date="2021-02" db="EMBL/GenBank/DDBJ databases">
        <authorList>
            <person name="Nowell W R."/>
        </authorList>
    </citation>
    <scope>NUCLEOTIDE SEQUENCE</scope>
</reference>
<sequence>MKSEDNEVLPSDNVIQYGPLKIRRCRKPAPTIATGRRSKFLILFGDEEIKREQRRAKNREAARKLKEKRQLIEEQLDEKLRQLQCEHLVLQEYLQRLEQKKQNLEQKIDSVSTDPLIELLSTNNQNMLLFFEECTDDLDFFGESLDKIFDSEL</sequence>
<organism evidence="3 6">
    <name type="scientific">Adineta steineri</name>
    <dbReference type="NCBI Taxonomy" id="433720"/>
    <lineage>
        <taxon>Eukaryota</taxon>
        <taxon>Metazoa</taxon>
        <taxon>Spiralia</taxon>
        <taxon>Gnathifera</taxon>
        <taxon>Rotifera</taxon>
        <taxon>Eurotatoria</taxon>
        <taxon>Bdelloidea</taxon>
        <taxon>Adinetida</taxon>
        <taxon>Adinetidae</taxon>
        <taxon>Adineta</taxon>
    </lineage>
</organism>
<dbReference type="EMBL" id="CAJNOI010000209">
    <property type="protein sequence ID" value="CAF1184634.1"/>
    <property type="molecule type" value="Genomic_DNA"/>
</dbReference>
<evidence type="ECO:0000313" key="4">
    <source>
        <dbReference type="EMBL" id="CAF1224792.1"/>
    </source>
</evidence>
<feature type="coiled-coil region" evidence="1">
    <location>
        <begin position="54"/>
        <end position="114"/>
    </location>
</feature>
<protein>
    <recommendedName>
        <fullName evidence="2">BZIP domain-containing protein</fullName>
    </recommendedName>
</protein>
<comment type="caution">
    <text evidence="3">The sequence shown here is derived from an EMBL/GenBank/DDBJ whole genome shotgun (WGS) entry which is preliminary data.</text>
</comment>
<dbReference type="AlphaFoldDB" id="A0A814V8K0"/>
<evidence type="ECO:0000313" key="3">
    <source>
        <dbReference type="EMBL" id="CAF1184634.1"/>
    </source>
</evidence>
<evidence type="ECO:0000313" key="5">
    <source>
        <dbReference type="Proteomes" id="UP000663832"/>
    </source>
</evidence>
<dbReference type="Gene3D" id="1.20.5.170">
    <property type="match status" value="1"/>
</dbReference>
<dbReference type="EMBL" id="CAJNOM010000204">
    <property type="protein sequence ID" value="CAF1224792.1"/>
    <property type="molecule type" value="Genomic_DNA"/>
</dbReference>
<dbReference type="PROSITE" id="PS50217">
    <property type="entry name" value="BZIP"/>
    <property type="match status" value="1"/>
</dbReference>